<dbReference type="EMBL" id="LSYV01000121">
    <property type="protein sequence ID" value="KXZ42735.1"/>
    <property type="molecule type" value="Genomic_DNA"/>
</dbReference>
<dbReference type="FunFam" id="1.20.120.790:FF:000001">
    <property type="entry name" value="Heat shock protein 90 alpha"/>
    <property type="match status" value="1"/>
</dbReference>
<dbReference type="Pfam" id="PF00183">
    <property type="entry name" value="HSP90"/>
    <property type="match status" value="1"/>
</dbReference>
<evidence type="ECO:0000256" key="1">
    <source>
        <dbReference type="ARBA" id="ARBA00004496"/>
    </source>
</evidence>
<dbReference type="InterPro" id="IPR019805">
    <property type="entry name" value="Heat_shock_protein_90_CS"/>
</dbReference>
<organism evidence="11 12">
    <name type="scientific">Gonium pectorale</name>
    <name type="common">Green alga</name>
    <dbReference type="NCBI Taxonomy" id="33097"/>
    <lineage>
        <taxon>Eukaryota</taxon>
        <taxon>Viridiplantae</taxon>
        <taxon>Chlorophyta</taxon>
        <taxon>core chlorophytes</taxon>
        <taxon>Chlorophyceae</taxon>
        <taxon>CS clade</taxon>
        <taxon>Chlamydomonadales</taxon>
        <taxon>Volvocaceae</taxon>
        <taxon>Gonium</taxon>
    </lineage>
</organism>
<evidence type="ECO:0000256" key="3">
    <source>
        <dbReference type="ARBA" id="ARBA00022490"/>
    </source>
</evidence>
<feature type="compositionally biased region" description="Acidic residues" evidence="8">
    <location>
        <begin position="777"/>
        <end position="789"/>
    </location>
</feature>
<dbReference type="SUPFAM" id="SSF110942">
    <property type="entry name" value="HSP90 C-terminal domain"/>
    <property type="match status" value="1"/>
</dbReference>
<dbReference type="Pfam" id="PF13589">
    <property type="entry name" value="HATPase_c_3"/>
    <property type="match status" value="1"/>
</dbReference>
<feature type="region of interest" description="Disordered" evidence="8">
    <location>
        <begin position="775"/>
        <end position="821"/>
    </location>
</feature>
<feature type="binding site" evidence="7">
    <location>
        <position position="149"/>
    </location>
    <ligand>
        <name>ATP</name>
        <dbReference type="ChEBI" id="CHEBI:30616"/>
    </ligand>
</feature>
<dbReference type="AlphaFoldDB" id="A0A150FZU2"/>
<dbReference type="InterPro" id="IPR036890">
    <property type="entry name" value="HATPase_C_sf"/>
</dbReference>
<dbReference type="SMART" id="SM00387">
    <property type="entry name" value="HATPase_c"/>
    <property type="match status" value="1"/>
</dbReference>
<evidence type="ECO:0000256" key="4">
    <source>
        <dbReference type="ARBA" id="ARBA00022741"/>
    </source>
</evidence>
<dbReference type="Gene3D" id="3.30.565.10">
    <property type="entry name" value="Histidine kinase-like ATPase, C-terminal domain"/>
    <property type="match status" value="1"/>
</dbReference>
<feature type="binding site" evidence="7">
    <location>
        <position position="154"/>
    </location>
    <ligand>
        <name>ATP</name>
        <dbReference type="ChEBI" id="CHEBI:30616"/>
    </ligand>
</feature>
<dbReference type="Gene3D" id="3.30.230.80">
    <property type="match status" value="1"/>
</dbReference>
<protein>
    <recommendedName>
        <fullName evidence="10">Histidine kinase/HSP90-like ATPase domain-containing protein</fullName>
    </recommendedName>
</protein>
<dbReference type="STRING" id="33097.A0A150FZU2"/>
<dbReference type="PRINTS" id="PR00775">
    <property type="entry name" value="HEATSHOCK90"/>
</dbReference>
<dbReference type="Gene3D" id="1.20.120.790">
    <property type="entry name" value="Heat shock protein 90, C-terminal domain"/>
    <property type="match status" value="1"/>
</dbReference>
<comment type="caution">
    <text evidence="11">The sequence shown here is derived from an EMBL/GenBank/DDBJ whole genome shotgun (WGS) entry which is preliminary data.</text>
</comment>
<comment type="subcellular location">
    <subcellularLocation>
        <location evidence="1">Cytoplasm</location>
    </subcellularLocation>
</comment>
<dbReference type="OrthoDB" id="28737at2759"/>
<dbReference type="GO" id="GO:0005524">
    <property type="term" value="F:ATP binding"/>
    <property type="evidence" value="ECO:0007669"/>
    <property type="project" value="UniProtKB-KW"/>
</dbReference>
<dbReference type="PANTHER" id="PTHR11528">
    <property type="entry name" value="HEAT SHOCK PROTEIN 90 FAMILY MEMBER"/>
    <property type="match status" value="1"/>
</dbReference>
<dbReference type="InterPro" id="IPR003594">
    <property type="entry name" value="HATPase_dom"/>
</dbReference>
<accession>A0A150FZU2</accession>
<feature type="compositionally biased region" description="Acidic residues" evidence="8">
    <location>
        <begin position="797"/>
        <end position="810"/>
    </location>
</feature>
<proteinExistence type="inferred from homology"/>
<dbReference type="CDD" id="cd16927">
    <property type="entry name" value="HATPase_Hsp90-like"/>
    <property type="match status" value="1"/>
</dbReference>
<feature type="binding site" evidence="7">
    <location>
        <position position="101"/>
    </location>
    <ligand>
        <name>ATP</name>
        <dbReference type="ChEBI" id="CHEBI:30616"/>
    </ligand>
</feature>
<evidence type="ECO:0000256" key="8">
    <source>
        <dbReference type="SAM" id="MobiDB-lite"/>
    </source>
</evidence>
<feature type="compositionally biased region" description="Polar residues" evidence="8">
    <location>
        <begin position="39"/>
        <end position="51"/>
    </location>
</feature>
<evidence type="ECO:0000259" key="10">
    <source>
        <dbReference type="SMART" id="SM00387"/>
    </source>
</evidence>
<feature type="binding site" evidence="7">
    <location>
        <begin position="189"/>
        <end position="194"/>
    </location>
    <ligand>
        <name>ATP</name>
        <dbReference type="ChEBI" id="CHEBI:30616"/>
    </ligand>
</feature>
<evidence type="ECO:0000313" key="11">
    <source>
        <dbReference type="EMBL" id="KXZ42735.1"/>
    </source>
</evidence>
<dbReference type="InterPro" id="IPR037196">
    <property type="entry name" value="HSP90_C"/>
</dbReference>
<evidence type="ECO:0000256" key="7">
    <source>
        <dbReference type="PIRSR" id="PIRSR002583-1"/>
    </source>
</evidence>
<dbReference type="FunFam" id="3.30.565.10:FF:000005">
    <property type="entry name" value="Heat shock protein 90"/>
    <property type="match status" value="1"/>
</dbReference>
<feature type="chain" id="PRO_5007561840" description="Histidine kinase/HSP90-like ATPase domain-containing protein" evidence="9">
    <location>
        <begin position="25"/>
        <end position="821"/>
    </location>
</feature>
<keyword evidence="9" id="KW-0732">Signal</keyword>
<feature type="region of interest" description="Disordered" evidence="8">
    <location>
        <begin position="33"/>
        <end position="61"/>
    </location>
</feature>
<evidence type="ECO:0000256" key="2">
    <source>
        <dbReference type="ARBA" id="ARBA00008239"/>
    </source>
</evidence>
<evidence type="ECO:0000256" key="6">
    <source>
        <dbReference type="ARBA" id="ARBA00023186"/>
    </source>
</evidence>
<gene>
    <name evidence="11" type="ORF">GPECTOR_121g435</name>
</gene>
<feature type="binding site" evidence="7">
    <location>
        <position position="241"/>
    </location>
    <ligand>
        <name>ATP</name>
        <dbReference type="ChEBI" id="CHEBI:30616"/>
    </ligand>
</feature>
<comment type="similarity">
    <text evidence="2">Belongs to the heat shock protein 90 family.</text>
</comment>
<dbReference type="GO" id="GO:0005737">
    <property type="term" value="C:cytoplasm"/>
    <property type="evidence" value="ECO:0007669"/>
    <property type="project" value="UniProtKB-SubCell"/>
</dbReference>
<dbReference type="Proteomes" id="UP000075714">
    <property type="component" value="Unassembled WGS sequence"/>
</dbReference>
<feature type="binding site" evidence="7">
    <location>
        <begin position="169"/>
        <end position="170"/>
    </location>
    <ligand>
        <name>ATP</name>
        <dbReference type="ChEBI" id="CHEBI:30616"/>
    </ligand>
</feature>
<feature type="signal peptide" evidence="9">
    <location>
        <begin position="1"/>
        <end position="24"/>
    </location>
</feature>
<dbReference type="SUPFAM" id="SSF55874">
    <property type="entry name" value="ATPase domain of HSP90 chaperone/DNA topoisomerase II/histidine kinase"/>
    <property type="match status" value="1"/>
</dbReference>
<sequence length="821" mass="92972">MDKRAAALLLLAGLALCALPACTANDAVDMTDTPKVDNGVSSGHATTTDATSIHRERESMSNSANRLREGAEQFAFQAEVSRLMDIIINSLYSNKDIFLRELISNASDALDKIRFLSLTDKSQLGEGDNTKLEIKIWLDPESKVLYIRDRGIGMTKEELIKNLGTIAKSGTSAFLEQMQKGGDMNLIGQFGVGFYSVYLVADYVEVVSKHNDDKQYIWGSTADGSFTISEDTENEDLGRGTLIKMHLKAEAQEYATEAKLRELVQRYSEFINFPIYLQTEKEVDVPVEAEEAKEEEKEEEAAEEEEEDEEEGAEDAEEETKEEEPKATRKEKRKEWDLLNDNKAIWLRKPADVTDEEYQKFYKAVSKDFGEALTYTHFRAEGDVEFRSILYIPGTAPFDFYDKYYEKAQQGLKLYVRRVFISDDMKELIPKYLSFVKGIVDSDTLPLNVSREMLQQEAALKTIKKKIIRKVLDMIRKMAEAEVKCKAMEEAGETENKPSEKECGQYGKFFEQFGRALKLGIIEDTANRNRLAKLLRFNTSKSEDKLTSLDEYIKRMKDGQKSIYYLAGSSKEEVANSPFVEQLLRKGYEVIYFTEVLDEYVMAHLQDYEDIKFENASKEDLKLADEKEKKKDKELKDQFKDLTKWWKKVLEDSRLTGVKVSSRLTTTPCVVVTGKYGNTANMERIMRTQAFSRNSGYVPAQRTLEINPKHPLIVALRDKLAAATEDTIDEPTIATARLLYETALLESGFIPDDSKAFSQRMYSVLKSTLGVDSLEVNLEDDAAAEEEAEEAKPAESEAAEEAAGEAEEEVPAAPASDREEL</sequence>
<evidence type="ECO:0000256" key="5">
    <source>
        <dbReference type="ARBA" id="ARBA00022840"/>
    </source>
</evidence>
<feature type="compositionally biased region" description="Acidic residues" evidence="8">
    <location>
        <begin position="286"/>
        <end position="322"/>
    </location>
</feature>
<evidence type="ECO:0000256" key="9">
    <source>
        <dbReference type="SAM" id="SignalP"/>
    </source>
</evidence>
<dbReference type="GO" id="GO:0016887">
    <property type="term" value="F:ATP hydrolysis activity"/>
    <property type="evidence" value="ECO:0007669"/>
    <property type="project" value="InterPro"/>
</dbReference>
<name>A0A150FZU2_GONPE</name>
<keyword evidence="4 7" id="KW-0547">Nucleotide-binding</keyword>
<feature type="binding site" evidence="7">
    <location>
        <position position="451"/>
    </location>
    <ligand>
        <name>ATP</name>
        <dbReference type="ChEBI" id="CHEBI:30616"/>
    </ligand>
</feature>
<feature type="compositionally biased region" description="Basic and acidic residues" evidence="8">
    <location>
        <begin position="323"/>
        <end position="333"/>
    </location>
</feature>
<keyword evidence="12" id="KW-1185">Reference proteome</keyword>
<keyword evidence="6" id="KW-0143">Chaperone</keyword>
<feature type="region of interest" description="Disordered" evidence="8">
    <location>
        <begin position="286"/>
        <end position="333"/>
    </location>
</feature>
<dbReference type="GO" id="GO:0140662">
    <property type="term" value="F:ATP-dependent protein folding chaperone"/>
    <property type="evidence" value="ECO:0007669"/>
    <property type="project" value="InterPro"/>
</dbReference>
<dbReference type="InterPro" id="IPR020568">
    <property type="entry name" value="Ribosomal_Su5_D2-typ_SF"/>
</dbReference>
<dbReference type="GO" id="GO:0051082">
    <property type="term" value="F:unfolded protein binding"/>
    <property type="evidence" value="ECO:0007669"/>
    <property type="project" value="InterPro"/>
</dbReference>
<dbReference type="HAMAP" id="MF_00505">
    <property type="entry name" value="HSP90"/>
    <property type="match status" value="1"/>
</dbReference>
<feature type="binding site" evidence="7">
    <location>
        <position position="168"/>
    </location>
    <ligand>
        <name>ATP</name>
        <dbReference type="ChEBI" id="CHEBI:30616"/>
    </ligand>
</feature>
<dbReference type="NCBIfam" id="NF003555">
    <property type="entry name" value="PRK05218.1"/>
    <property type="match status" value="1"/>
</dbReference>
<dbReference type="SUPFAM" id="SSF54211">
    <property type="entry name" value="Ribosomal protein S5 domain 2-like"/>
    <property type="match status" value="1"/>
</dbReference>
<dbReference type="FunFam" id="3.40.50.11260:FF:000001">
    <property type="entry name" value="Heat shock protein 90 alpha"/>
    <property type="match status" value="1"/>
</dbReference>
<keyword evidence="5 7" id="KW-0067">ATP-binding</keyword>
<reference evidence="12" key="1">
    <citation type="journal article" date="2016" name="Nat. Commun.">
        <title>The Gonium pectorale genome demonstrates co-option of cell cycle regulation during the evolution of multicellularity.</title>
        <authorList>
            <person name="Hanschen E.R."/>
            <person name="Marriage T.N."/>
            <person name="Ferris P.J."/>
            <person name="Hamaji T."/>
            <person name="Toyoda A."/>
            <person name="Fujiyama A."/>
            <person name="Neme R."/>
            <person name="Noguchi H."/>
            <person name="Minakuchi Y."/>
            <person name="Suzuki M."/>
            <person name="Kawai-Toyooka H."/>
            <person name="Smith D.R."/>
            <person name="Sparks H."/>
            <person name="Anderson J."/>
            <person name="Bakaric R."/>
            <person name="Luria V."/>
            <person name="Karger A."/>
            <person name="Kirschner M.W."/>
            <person name="Durand P.M."/>
            <person name="Michod R.E."/>
            <person name="Nozaki H."/>
            <person name="Olson B.J."/>
        </authorList>
    </citation>
    <scope>NUCLEOTIDE SEQUENCE [LARGE SCALE GENOMIC DNA]</scope>
    <source>
        <strain evidence="12">NIES-2863</strain>
    </source>
</reference>
<dbReference type="Gene3D" id="3.40.50.11260">
    <property type="match status" value="1"/>
</dbReference>
<feature type="domain" description="Histidine kinase/HSP90-like ATPase" evidence="10">
    <location>
        <begin position="94"/>
        <end position="251"/>
    </location>
</feature>
<dbReference type="InterPro" id="IPR001404">
    <property type="entry name" value="Hsp90_fam"/>
</dbReference>
<feature type="binding site" evidence="7">
    <location>
        <position position="105"/>
    </location>
    <ligand>
        <name>ATP</name>
        <dbReference type="ChEBI" id="CHEBI:30616"/>
    </ligand>
</feature>
<dbReference type="PIRSF" id="PIRSF002583">
    <property type="entry name" value="Hsp90"/>
    <property type="match status" value="1"/>
</dbReference>
<dbReference type="InterPro" id="IPR020575">
    <property type="entry name" value="Hsp90_N"/>
</dbReference>
<evidence type="ECO:0000313" key="12">
    <source>
        <dbReference type="Proteomes" id="UP000075714"/>
    </source>
</evidence>
<dbReference type="PROSITE" id="PS00298">
    <property type="entry name" value="HSP90"/>
    <property type="match status" value="1"/>
</dbReference>
<keyword evidence="3" id="KW-0963">Cytoplasm</keyword>
<feature type="binding site" evidence="7">
    <location>
        <position position="162"/>
    </location>
    <ligand>
        <name>ATP</name>
        <dbReference type="ChEBI" id="CHEBI:30616"/>
    </ligand>
</feature>